<evidence type="ECO:0000313" key="3">
    <source>
        <dbReference type="EMBL" id="RKP24674.1"/>
    </source>
</evidence>
<dbReference type="InterPro" id="IPR011710">
    <property type="entry name" value="Coatomer_bsu_C"/>
</dbReference>
<dbReference type="AlphaFoldDB" id="A0A4P9YXE4"/>
<feature type="domain" description="Clathrin/coatomer adaptor adaptin-like N-terminal" evidence="1">
    <location>
        <begin position="18"/>
        <end position="469"/>
    </location>
</feature>
<dbReference type="EMBL" id="KZ990093">
    <property type="protein sequence ID" value="RKP24674.1"/>
    <property type="molecule type" value="Genomic_DNA"/>
</dbReference>
<gene>
    <name evidence="3" type="ORF">SYNPS1DRAFT_29567</name>
</gene>
<protein>
    <submittedName>
        <fullName evidence="3">Adaptin N terminal region-domain-containing protein</fullName>
    </submittedName>
</protein>
<dbReference type="InterPro" id="IPR002553">
    <property type="entry name" value="Clathrin/coatomer_adapt-like_N"/>
</dbReference>
<dbReference type="GO" id="GO:0006886">
    <property type="term" value="P:intracellular protein transport"/>
    <property type="evidence" value="ECO:0007669"/>
    <property type="project" value="InterPro"/>
</dbReference>
<dbReference type="PANTHER" id="PTHR10635:SF0">
    <property type="entry name" value="COATOMER SUBUNIT BETA"/>
    <property type="match status" value="1"/>
</dbReference>
<dbReference type="SUPFAM" id="SSF48371">
    <property type="entry name" value="ARM repeat"/>
    <property type="match status" value="1"/>
</dbReference>
<dbReference type="Proteomes" id="UP000278143">
    <property type="component" value="Unassembled WGS sequence"/>
</dbReference>
<dbReference type="GO" id="GO:0005198">
    <property type="term" value="F:structural molecule activity"/>
    <property type="evidence" value="ECO:0007669"/>
    <property type="project" value="InterPro"/>
</dbReference>
<feature type="domain" description="Coatomer beta subunit C-terminal" evidence="2">
    <location>
        <begin position="691"/>
        <end position="760"/>
    </location>
</feature>
<organism evidence="3 4">
    <name type="scientific">Syncephalis pseudoplumigaleata</name>
    <dbReference type="NCBI Taxonomy" id="1712513"/>
    <lineage>
        <taxon>Eukaryota</taxon>
        <taxon>Fungi</taxon>
        <taxon>Fungi incertae sedis</taxon>
        <taxon>Zoopagomycota</taxon>
        <taxon>Zoopagomycotina</taxon>
        <taxon>Zoopagomycetes</taxon>
        <taxon>Zoopagales</taxon>
        <taxon>Piptocephalidaceae</taxon>
        <taxon>Syncephalis</taxon>
    </lineage>
</organism>
<evidence type="ECO:0000313" key="4">
    <source>
        <dbReference type="Proteomes" id="UP000278143"/>
    </source>
</evidence>
<name>A0A4P9YXE4_9FUNG</name>
<keyword evidence="4" id="KW-1185">Reference proteome</keyword>
<dbReference type="Gene3D" id="1.25.10.10">
    <property type="entry name" value="Leucine-rich Repeat Variant"/>
    <property type="match status" value="1"/>
</dbReference>
<accession>A0A4P9YXE4</accession>
<sequence>MVPEHCYTVVQADTTQDQPSLQELRTALEKGSDSLKITTLKRILRMMASGDSCEGLLMHVIRFVLPSKNKHLKKLLHFYWELCPKTNEDGKLKQEMILVCNALRNDLQHPNEYIRASTLRFLCKLREAEILEPLVPTAHACLEHRHAYVRRNAAFAIYSIYKTAEHLIPDAPELMQTFLVAEADVNCKRNAFIMLCNCAPELAVDYLKQVYGQVSGYDEPMQLAIIEFIRKDSRNNLAERSRYIRCIVDLLNAKSHAVKYDAANTLVSLTHSPAALKAAADCYIELAVKEADNNVKLIVLERFRELHTKYEHVLDDTVMDVLRVLHTPDIDVRRKTLDIALQLASNRTVQEVVTLLKKELSKSQGQEYDKSAEYRQVLVQSIHTCAIKFPNVAADVVHVLLESLSEAQNSSATDVIAFVREVVEKFPALRAEILERLLDAFEELKSGKVFRGALWIVGEYSLTVESKPIAIAAAAAAVAVADRRLIDLDIAWEKIKLCLGELPLLASEQRALAEADKAEDADEHKPAAAPAARRILPDGTYASESALGDSSRASKVEAVKASTKPPLRSLLLAGDYFLGTVLATTIVKMVLHYAELKVEAKRLNALRAEAMLILTGFIRIGRSEFPSSPIDEDSYERILTCLRVLDRMEDEMMQHVFTRDCKHAYVRILQEQERMEKEKHQRNSNNVVVQADDLISFRQFHKREGGDADEYELDVTRAAGVDTQGDLGSMLSRVVQLTGFSDPVYAEAYVTTHQFDILLDE</sequence>
<evidence type="ECO:0000259" key="2">
    <source>
        <dbReference type="Pfam" id="PF07718"/>
    </source>
</evidence>
<dbReference type="GO" id="GO:0030126">
    <property type="term" value="C:COPI vesicle coat"/>
    <property type="evidence" value="ECO:0007669"/>
    <property type="project" value="InterPro"/>
</dbReference>
<dbReference type="OrthoDB" id="10261439at2759"/>
<proteinExistence type="predicted"/>
<reference evidence="4" key="1">
    <citation type="journal article" date="2018" name="Nat. Microbiol.">
        <title>Leveraging single-cell genomics to expand the fungal tree of life.</title>
        <authorList>
            <person name="Ahrendt S.R."/>
            <person name="Quandt C.A."/>
            <person name="Ciobanu D."/>
            <person name="Clum A."/>
            <person name="Salamov A."/>
            <person name="Andreopoulos B."/>
            <person name="Cheng J.F."/>
            <person name="Woyke T."/>
            <person name="Pelin A."/>
            <person name="Henrissat B."/>
            <person name="Reynolds N.K."/>
            <person name="Benny G.L."/>
            <person name="Smith M.E."/>
            <person name="James T.Y."/>
            <person name="Grigoriev I.V."/>
        </authorList>
    </citation>
    <scope>NUCLEOTIDE SEQUENCE [LARGE SCALE GENOMIC DNA]</scope>
    <source>
        <strain evidence="4">Benny S71-1</strain>
    </source>
</reference>
<dbReference type="InterPro" id="IPR016460">
    <property type="entry name" value="COPB1"/>
</dbReference>
<dbReference type="GO" id="GO:0006891">
    <property type="term" value="P:intra-Golgi vesicle-mediated transport"/>
    <property type="evidence" value="ECO:0007669"/>
    <property type="project" value="TreeGrafter"/>
</dbReference>
<evidence type="ECO:0000259" key="1">
    <source>
        <dbReference type="Pfam" id="PF01602"/>
    </source>
</evidence>
<dbReference type="Pfam" id="PF01602">
    <property type="entry name" value="Adaptin_N"/>
    <property type="match status" value="1"/>
</dbReference>
<dbReference type="InterPro" id="IPR016024">
    <property type="entry name" value="ARM-type_fold"/>
</dbReference>
<dbReference type="PANTHER" id="PTHR10635">
    <property type="entry name" value="COATOMER SUBUNIT BETA"/>
    <property type="match status" value="1"/>
</dbReference>
<dbReference type="GO" id="GO:0006888">
    <property type="term" value="P:endoplasmic reticulum to Golgi vesicle-mediated transport"/>
    <property type="evidence" value="ECO:0007669"/>
    <property type="project" value="TreeGrafter"/>
</dbReference>
<dbReference type="Pfam" id="PF07718">
    <property type="entry name" value="Coatamer_beta_C"/>
    <property type="match status" value="1"/>
</dbReference>
<dbReference type="InterPro" id="IPR011989">
    <property type="entry name" value="ARM-like"/>
</dbReference>